<gene>
    <name evidence="8" type="primary">mntP</name>
    <name evidence="9" type="ORF">AFK71_07695</name>
</gene>
<dbReference type="GO" id="GO:0005384">
    <property type="term" value="F:manganese ion transmembrane transporter activity"/>
    <property type="evidence" value="ECO:0007669"/>
    <property type="project" value="UniProtKB-UniRule"/>
</dbReference>
<dbReference type="AlphaFoldDB" id="A0A0L0QTM4"/>
<reference evidence="10" key="1">
    <citation type="submission" date="2015-07" db="EMBL/GenBank/DDBJ databases">
        <title>Fjat-10053 dsm26.</title>
        <authorList>
            <person name="Liu B."/>
            <person name="Wang J."/>
            <person name="Zhu Y."/>
            <person name="Liu G."/>
            <person name="Chen Q."/>
            <person name="Chen Z."/>
            <person name="Lan J."/>
            <person name="Che J."/>
            <person name="Ge C."/>
            <person name="Shi H."/>
            <person name="Pan Z."/>
            <person name="Liu X."/>
        </authorList>
    </citation>
    <scope>NUCLEOTIDE SEQUENCE [LARGE SCALE GENOMIC DNA]</scope>
    <source>
        <strain evidence="10">DSM 26</strain>
    </source>
</reference>
<comment type="function">
    <text evidence="8">Probably functions as a manganese efflux pump.</text>
</comment>
<feature type="transmembrane region" description="Helical" evidence="8">
    <location>
        <begin position="105"/>
        <end position="127"/>
    </location>
</feature>
<organism evidence="9 10">
    <name type="scientific">Virgibacillus pantothenticus</name>
    <dbReference type="NCBI Taxonomy" id="1473"/>
    <lineage>
        <taxon>Bacteria</taxon>
        <taxon>Bacillati</taxon>
        <taxon>Bacillota</taxon>
        <taxon>Bacilli</taxon>
        <taxon>Bacillales</taxon>
        <taxon>Bacillaceae</taxon>
        <taxon>Virgibacillus</taxon>
    </lineage>
</organism>
<keyword evidence="6 8" id="KW-0472">Membrane</keyword>
<feature type="transmembrane region" description="Helical" evidence="8">
    <location>
        <begin position="12"/>
        <end position="29"/>
    </location>
</feature>
<evidence type="ECO:0000313" key="10">
    <source>
        <dbReference type="Proteomes" id="UP000036780"/>
    </source>
</evidence>
<accession>A0A0L0QTM4</accession>
<dbReference type="Pfam" id="PF02659">
    <property type="entry name" value="Mntp"/>
    <property type="match status" value="1"/>
</dbReference>
<dbReference type="InterPro" id="IPR003810">
    <property type="entry name" value="Mntp/YtaF"/>
</dbReference>
<dbReference type="PANTHER" id="PTHR35529">
    <property type="entry name" value="MANGANESE EFFLUX PUMP MNTP-RELATED"/>
    <property type="match status" value="1"/>
</dbReference>
<evidence type="ECO:0000256" key="4">
    <source>
        <dbReference type="ARBA" id="ARBA00022989"/>
    </source>
</evidence>
<evidence type="ECO:0000256" key="7">
    <source>
        <dbReference type="ARBA" id="ARBA00023211"/>
    </source>
</evidence>
<dbReference type="InterPro" id="IPR022929">
    <property type="entry name" value="Put_MntP"/>
</dbReference>
<dbReference type="OrthoDB" id="1679700at2"/>
<evidence type="ECO:0000256" key="3">
    <source>
        <dbReference type="ARBA" id="ARBA00022692"/>
    </source>
</evidence>
<evidence type="ECO:0000256" key="1">
    <source>
        <dbReference type="ARBA" id="ARBA00022448"/>
    </source>
</evidence>
<evidence type="ECO:0000256" key="5">
    <source>
        <dbReference type="ARBA" id="ARBA00023065"/>
    </source>
</evidence>
<feature type="transmembrane region" description="Helical" evidence="8">
    <location>
        <begin position="70"/>
        <end position="93"/>
    </location>
</feature>
<dbReference type="GeneID" id="66872711"/>
<dbReference type="Proteomes" id="UP000036780">
    <property type="component" value="Unassembled WGS sequence"/>
</dbReference>
<comment type="caution">
    <text evidence="9">The sequence shown here is derived from an EMBL/GenBank/DDBJ whole genome shotgun (WGS) entry which is preliminary data.</text>
</comment>
<evidence type="ECO:0000256" key="8">
    <source>
        <dbReference type="HAMAP-Rule" id="MF_01521"/>
    </source>
</evidence>
<keyword evidence="3 8" id="KW-0812">Transmembrane</keyword>
<dbReference type="EMBL" id="LGTO01000005">
    <property type="protein sequence ID" value="KNE21528.1"/>
    <property type="molecule type" value="Genomic_DNA"/>
</dbReference>
<dbReference type="PANTHER" id="PTHR35529:SF1">
    <property type="entry name" value="MANGANESE EFFLUX PUMP MNTP-RELATED"/>
    <property type="match status" value="1"/>
</dbReference>
<keyword evidence="4 8" id="KW-1133">Transmembrane helix</keyword>
<name>A0A0L0QTM4_VIRPA</name>
<keyword evidence="5 8" id="KW-0406">Ion transport</keyword>
<dbReference type="RefSeq" id="WP_050350960.1">
    <property type="nucleotide sequence ID" value="NZ_BOSN01000004.1"/>
</dbReference>
<keyword evidence="1 8" id="KW-0813">Transport</keyword>
<sequence length="183" mass="19273">MSGYIGEVTALLFLAFALGLDAFSVGLGLGMQRLRLKRIALIGMVVGLFHIIMPFLGILFGTMISKQIGSLTTLAGGLLLVGIGAQMFFSAFNYRVKKMIQPIGLGLYLLALSLSVDSFSVGLSLGISGVKTAIALMLFGLVSACLSWMGMLIGRKVEGFLGTYSELLGGSILIAFGLHVLFG</sequence>
<evidence type="ECO:0000313" key="9">
    <source>
        <dbReference type="EMBL" id="KNE21528.1"/>
    </source>
</evidence>
<keyword evidence="10" id="KW-1185">Reference proteome</keyword>
<proteinExistence type="inferred from homology"/>
<keyword evidence="2 8" id="KW-1003">Cell membrane</keyword>
<feature type="transmembrane region" description="Helical" evidence="8">
    <location>
        <begin position="161"/>
        <end position="182"/>
    </location>
</feature>
<comment type="similarity">
    <text evidence="8">Belongs to the MntP (TC 9.B.29) family.</text>
</comment>
<dbReference type="GO" id="GO:0005886">
    <property type="term" value="C:plasma membrane"/>
    <property type="evidence" value="ECO:0007669"/>
    <property type="project" value="UniProtKB-SubCell"/>
</dbReference>
<dbReference type="HAMAP" id="MF_01521">
    <property type="entry name" value="MntP_pump"/>
    <property type="match status" value="1"/>
</dbReference>
<evidence type="ECO:0000256" key="2">
    <source>
        <dbReference type="ARBA" id="ARBA00022475"/>
    </source>
</evidence>
<protein>
    <recommendedName>
        <fullName evidence="8">Putative manganese efflux pump MntP</fullName>
    </recommendedName>
</protein>
<feature type="transmembrane region" description="Helical" evidence="8">
    <location>
        <begin position="133"/>
        <end position="154"/>
    </location>
</feature>
<evidence type="ECO:0000256" key="6">
    <source>
        <dbReference type="ARBA" id="ARBA00023136"/>
    </source>
</evidence>
<keyword evidence="7 8" id="KW-0464">Manganese</keyword>
<comment type="subcellular location">
    <subcellularLocation>
        <location evidence="8">Cell membrane</location>
        <topology evidence="8">Multi-pass membrane protein</topology>
    </subcellularLocation>
</comment>
<feature type="transmembrane region" description="Helical" evidence="8">
    <location>
        <begin position="41"/>
        <end position="64"/>
    </location>
</feature>
<dbReference type="PATRIC" id="fig|1473.5.peg.4579"/>